<keyword evidence="2" id="KW-1185">Reference proteome</keyword>
<dbReference type="Proteomes" id="UP001241169">
    <property type="component" value="Unassembled WGS sequence"/>
</dbReference>
<proteinExistence type="predicted"/>
<organism evidence="1 2">
    <name type="scientific">Colletotrichum paranaense</name>
    <dbReference type="NCBI Taxonomy" id="1914294"/>
    <lineage>
        <taxon>Eukaryota</taxon>
        <taxon>Fungi</taxon>
        <taxon>Dikarya</taxon>
        <taxon>Ascomycota</taxon>
        <taxon>Pezizomycotina</taxon>
        <taxon>Sordariomycetes</taxon>
        <taxon>Hypocreomycetidae</taxon>
        <taxon>Glomerellales</taxon>
        <taxon>Glomerellaceae</taxon>
        <taxon>Colletotrichum</taxon>
        <taxon>Colletotrichum acutatum species complex</taxon>
    </lineage>
</organism>
<dbReference type="GeneID" id="85369155"/>
<protein>
    <recommendedName>
        <fullName evidence="3">Major facilitator superfamily transporter</fullName>
    </recommendedName>
</protein>
<sequence>MGFAESSNGDIHLLHMYGVERSGTMVSSRTLYFLLSPVIGVLIDSFQSGNGWRAAQGAIPVSVYALTRSKKSLPYNKIVQDLVYPIRHRRRPVAIQLRPFSYRACKAPKASPTRETRPMFLAPSRPQILWL</sequence>
<comment type="caution">
    <text evidence="1">The sequence shown here is derived from an EMBL/GenBank/DDBJ whole genome shotgun (WGS) entry which is preliminary data.</text>
</comment>
<accession>A0ABQ9T670</accession>
<evidence type="ECO:0008006" key="3">
    <source>
        <dbReference type="Google" id="ProtNLM"/>
    </source>
</evidence>
<dbReference type="EMBL" id="MOPA01000001">
    <property type="protein sequence ID" value="KAK1546999.1"/>
    <property type="molecule type" value="Genomic_DNA"/>
</dbReference>
<name>A0ABQ9T670_9PEZI</name>
<evidence type="ECO:0000313" key="2">
    <source>
        <dbReference type="Proteomes" id="UP001241169"/>
    </source>
</evidence>
<dbReference type="RefSeq" id="XP_060356113.1">
    <property type="nucleotide sequence ID" value="XM_060485256.1"/>
</dbReference>
<reference evidence="1 2" key="1">
    <citation type="submission" date="2016-10" db="EMBL/GenBank/DDBJ databases">
        <title>The genome sequence of Colletotrichum fioriniae PJ7.</title>
        <authorList>
            <person name="Baroncelli R."/>
        </authorList>
    </citation>
    <scope>NUCLEOTIDE SEQUENCE [LARGE SCALE GENOMIC DNA]</scope>
    <source>
        <strain evidence="1 2">IMI 384185</strain>
    </source>
</reference>
<gene>
    <name evidence="1" type="ORF">CPAR01_00966</name>
</gene>
<evidence type="ECO:0000313" key="1">
    <source>
        <dbReference type="EMBL" id="KAK1546999.1"/>
    </source>
</evidence>